<keyword evidence="2" id="KW-1185">Reference proteome</keyword>
<proteinExistence type="predicted"/>
<gene>
    <name evidence="1" type="ORF">ACOLOM_LOCUS335</name>
</gene>
<accession>A0ACA9JYD4</accession>
<name>A0ACA9JYD4_9GLOM</name>
<sequence>MMFWYLSLINKQQIEYGGEINPNAEKEVIKVKSKVGKSNGGRKRRKGERKGAFSETRRRGGSNAEIAYKAPQYDMSQVSQYLTPIPQGKQSYLLEHDEELEAYSDSEDSSEEEIHSRRYYHHGDGYVSDGTDGGYLDDNQDFFNGDNMATFNYNGSTDDFDGESNSITPTRSPPQNGKSSLLSFKNRLTASSNARHSANNRAKSPVKPRPVSPGPRHGHPKSSTSKKNLKVINSSGGEDEDDDVPLGLYRSTLIK</sequence>
<comment type="caution">
    <text evidence="1">The sequence shown here is derived from an EMBL/GenBank/DDBJ whole genome shotgun (WGS) entry which is preliminary data.</text>
</comment>
<reference evidence="1" key="1">
    <citation type="submission" date="2021-06" db="EMBL/GenBank/DDBJ databases">
        <authorList>
            <person name="Kallberg Y."/>
            <person name="Tangrot J."/>
            <person name="Rosling A."/>
        </authorList>
    </citation>
    <scope>NUCLEOTIDE SEQUENCE</scope>
    <source>
        <strain evidence="1">CL356</strain>
    </source>
</reference>
<dbReference type="Proteomes" id="UP000789525">
    <property type="component" value="Unassembled WGS sequence"/>
</dbReference>
<organism evidence="1 2">
    <name type="scientific">Acaulospora colombiana</name>
    <dbReference type="NCBI Taxonomy" id="27376"/>
    <lineage>
        <taxon>Eukaryota</taxon>
        <taxon>Fungi</taxon>
        <taxon>Fungi incertae sedis</taxon>
        <taxon>Mucoromycota</taxon>
        <taxon>Glomeromycotina</taxon>
        <taxon>Glomeromycetes</taxon>
        <taxon>Diversisporales</taxon>
        <taxon>Acaulosporaceae</taxon>
        <taxon>Acaulospora</taxon>
    </lineage>
</organism>
<evidence type="ECO:0000313" key="1">
    <source>
        <dbReference type="EMBL" id="CAG8442678.1"/>
    </source>
</evidence>
<evidence type="ECO:0000313" key="2">
    <source>
        <dbReference type="Proteomes" id="UP000789525"/>
    </source>
</evidence>
<dbReference type="EMBL" id="CAJVPT010000310">
    <property type="protein sequence ID" value="CAG8442678.1"/>
    <property type="molecule type" value="Genomic_DNA"/>
</dbReference>
<protein>
    <submittedName>
        <fullName evidence="1">12234_t:CDS:1</fullName>
    </submittedName>
</protein>